<name>A0A814SXY0_9BILA</name>
<dbReference type="PROSITE" id="PS50088">
    <property type="entry name" value="ANK_REPEAT"/>
    <property type="match status" value="1"/>
</dbReference>
<sequence>MKLIYETDMDVLPWTFMSRNVHDACIEGRTNDIEQMYREGADLNDSDEFGNTPLWLAYISGHLDTVFALLELNVDINRRTGSILASDFYRACGWADEVFIDILCNYNANINLTDQFGKTPLIYAIEYRTSLSETTEEDLICLLIIERNLKYYIKQSNYCKISHSFVLSLWEIVNRFDG</sequence>
<dbReference type="SMART" id="SM00248">
    <property type="entry name" value="ANK"/>
    <property type="match status" value="3"/>
</dbReference>
<dbReference type="PANTHER" id="PTHR24171">
    <property type="entry name" value="ANKYRIN REPEAT DOMAIN-CONTAINING PROTEIN 39-RELATED"/>
    <property type="match status" value="1"/>
</dbReference>
<dbReference type="AlphaFoldDB" id="A0A814SXY0"/>
<comment type="caution">
    <text evidence="4">The sequence shown here is derived from an EMBL/GenBank/DDBJ whole genome shotgun (WGS) entry which is preliminary data.</text>
</comment>
<dbReference type="Pfam" id="PF12796">
    <property type="entry name" value="Ank_2"/>
    <property type="match status" value="1"/>
</dbReference>
<reference evidence="4" key="1">
    <citation type="submission" date="2021-02" db="EMBL/GenBank/DDBJ databases">
        <authorList>
            <person name="Nowell W R."/>
        </authorList>
    </citation>
    <scope>NUCLEOTIDE SEQUENCE</scope>
</reference>
<accession>A0A814SXY0</accession>
<keyword evidence="2 3" id="KW-0040">ANK repeat</keyword>
<keyword evidence="5" id="KW-1185">Reference proteome</keyword>
<dbReference type="InterPro" id="IPR036770">
    <property type="entry name" value="Ankyrin_rpt-contain_sf"/>
</dbReference>
<dbReference type="PANTHER" id="PTHR24171:SF9">
    <property type="entry name" value="ANKYRIN REPEAT DOMAIN-CONTAINING PROTEIN 39"/>
    <property type="match status" value="1"/>
</dbReference>
<proteinExistence type="predicted"/>
<protein>
    <submittedName>
        <fullName evidence="4">Uncharacterized protein</fullName>
    </submittedName>
</protein>
<dbReference type="EMBL" id="CAJNOL010000654">
    <property type="protein sequence ID" value="CAF1154401.1"/>
    <property type="molecule type" value="Genomic_DNA"/>
</dbReference>
<evidence type="ECO:0000256" key="3">
    <source>
        <dbReference type="PROSITE-ProRule" id="PRU00023"/>
    </source>
</evidence>
<gene>
    <name evidence="4" type="ORF">JXQ802_LOCUS21912</name>
</gene>
<dbReference type="InterPro" id="IPR002110">
    <property type="entry name" value="Ankyrin_rpt"/>
</dbReference>
<evidence type="ECO:0000256" key="1">
    <source>
        <dbReference type="ARBA" id="ARBA00022737"/>
    </source>
</evidence>
<dbReference type="SUPFAM" id="SSF48403">
    <property type="entry name" value="Ankyrin repeat"/>
    <property type="match status" value="1"/>
</dbReference>
<dbReference type="Proteomes" id="UP000663870">
    <property type="component" value="Unassembled WGS sequence"/>
</dbReference>
<keyword evidence="1" id="KW-0677">Repeat</keyword>
<dbReference type="PROSITE" id="PS50297">
    <property type="entry name" value="ANK_REP_REGION"/>
    <property type="match status" value="1"/>
</dbReference>
<dbReference type="Gene3D" id="1.25.40.20">
    <property type="entry name" value="Ankyrin repeat-containing domain"/>
    <property type="match status" value="1"/>
</dbReference>
<evidence type="ECO:0000256" key="2">
    <source>
        <dbReference type="ARBA" id="ARBA00023043"/>
    </source>
</evidence>
<evidence type="ECO:0000313" key="5">
    <source>
        <dbReference type="Proteomes" id="UP000663870"/>
    </source>
</evidence>
<organism evidence="4 5">
    <name type="scientific">Rotaria sordida</name>
    <dbReference type="NCBI Taxonomy" id="392033"/>
    <lineage>
        <taxon>Eukaryota</taxon>
        <taxon>Metazoa</taxon>
        <taxon>Spiralia</taxon>
        <taxon>Gnathifera</taxon>
        <taxon>Rotifera</taxon>
        <taxon>Eurotatoria</taxon>
        <taxon>Bdelloidea</taxon>
        <taxon>Philodinida</taxon>
        <taxon>Philodinidae</taxon>
        <taxon>Rotaria</taxon>
    </lineage>
</organism>
<feature type="repeat" description="ANK" evidence="3">
    <location>
        <begin position="49"/>
        <end position="81"/>
    </location>
</feature>
<evidence type="ECO:0000313" key="4">
    <source>
        <dbReference type="EMBL" id="CAF1154401.1"/>
    </source>
</evidence>